<keyword evidence="4 7" id="KW-0812">Transmembrane</keyword>
<evidence type="ECO:0000313" key="8">
    <source>
        <dbReference type="EMBL" id="TQV87790.1"/>
    </source>
</evidence>
<comment type="caution">
    <text evidence="8">The sequence shown here is derived from an EMBL/GenBank/DDBJ whole genome shotgun (WGS) entry which is preliminary data.</text>
</comment>
<evidence type="ECO:0000256" key="2">
    <source>
        <dbReference type="ARBA" id="ARBA00022475"/>
    </source>
</evidence>
<keyword evidence="6 7" id="KW-0472">Membrane</keyword>
<evidence type="ECO:0000256" key="4">
    <source>
        <dbReference type="ARBA" id="ARBA00022692"/>
    </source>
</evidence>
<dbReference type="GO" id="GO:0005886">
    <property type="term" value="C:plasma membrane"/>
    <property type="evidence" value="ECO:0007669"/>
    <property type="project" value="UniProtKB-SubCell"/>
</dbReference>
<feature type="transmembrane region" description="Helical" evidence="7">
    <location>
        <begin position="147"/>
        <end position="174"/>
    </location>
</feature>
<feature type="transmembrane region" description="Helical" evidence="7">
    <location>
        <begin position="109"/>
        <end position="135"/>
    </location>
</feature>
<dbReference type="PANTHER" id="PTHR30462">
    <property type="entry name" value="INTERMEMBRANE TRANSPORT PROTEIN PQIB-RELATED"/>
    <property type="match status" value="1"/>
</dbReference>
<dbReference type="InterPro" id="IPR007498">
    <property type="entry name" value="PqiA-like"/>
</dbReference>
<keyword evidence="3" id="KW-0997">Cell inner membrane</keyword>
<evidence type="ECO:0000313" key="9">
    <source>
        <dbReference type="Proteomes" id="UP000315439"/>
    </source>
</evidence>
<name>A0A545UE85_9GAMM</name>
<organism evidence="8 9">
    <name type="scientific">Aliikangiella coralliicola</name>
    <dbReference type="NCBI Taxonomy" id="2592383"/>
    <lineage>
        <taxon>Bacteria</taxon>
        <taxon>Pseudomonadati</taxon>
        <taxon>Pseudomonadota</taxon>
        <taxon>Gammaproteobacteria</taxon>
        <taxon>Oceanospirillales</taxon>
        <taxon>Pleioneaceae</taxon>
        <taxon>Aliikangiella</taxon>
    </lineage>
</organism>
<keyword evidence="5 7" id="KW-1133">Transmembrane helix</keyword>
<gene>
    <name evidence="8" type="ORF">FLL46_10410</name>
</gene>
<dbReference type="OrthoDB" id="5291921at2"/>
<dbReference type="InterPro" id="IPR051800">
    <property type="entry name" value="PqiA-PqiB_transport"/>
</dbReference>
<protein>
    <recommendedName>
        <fullName evidence="10">Paraquat-inducible protein A</fullName>
    </recommendedName>
</protein>
<feature type="transmembrane region" description="Helical" evidence="7">
    <location>
        <begin position="186"/>
        <end position="203"/>
    </location>
</feature>
<reference evidence="8 9" key="1">
    <citation type="submission" date="2019-07" db="EMBL/GenBank/DDBJ databases">
        <title>Draft genome for Aliikangiella sp. M105.</title>
        <authorList>
            <person name="Wang G."/>
        </authorList>
    </citation>
    <scope>NUCLEOTIDE SEQUENCE [LARGE SCALE GENOMIC DNA]</scope>
    <source>
        <strain evidence="8 9">M105</strain>
    </source>
</reference>
<keyword evidence="2" id="KW-1003">Cell membrane</keyword>
<evidence type="ECO:0000256" key="5">
    <source>
        <dbReference type="ARBA" id="ARBA00022989"/>
    </source>
</evidence>
<dbReference type="EMBL" id="VIKS01000006">
    <property type="protein sequence ID" value="TQV87790.1"/>
    <property type="molecule type" value="Genomic_DNA"/>
</dbReference>
<keyword evidence="9" id="KW-1185">Reference proteome</keyword>
<comment type="subcellular location">
    <subcellularLocation>
        <location evidence="1">Cell inner membrane</location>
    </subcellularLocation>
</comment>
<evidence type="ECO:0000256" key="3">
    <source>
        <dbReference type="ARBA" id="ARBA00022519"/>
    </source>
</evidence>
<dbReference type="Proteomes" id="UP000315439">
    <property type="component" value="Unassembled WGS sequence"/>
</dbReference>
<evidence type="ECO:0000256" key="1">
    <source>
        <dbReference type="ARBA" id="ARBA00004533"/>
    </source>
</evidence>
<feature type="transmembrane region" description="Helical" evidence="7">
    <location>
        <begin position="61"/>
        <end position="81"/>
    </location>
</feature>
<sequence length="232" mass="25894">MAVDESLSHHSGKHPGAQQIIACHECDLLVSLPPLSVGHKASCPRCGYVLTRNFRDTKRKILAFSLTSLIFLIFSLPFPFLSFSAKGTERVLTLLESIQSVVSADYSSVAVLIFLTTVLIPGVFLLGVIYIFISLKSRVPLPYTQPILKFIFALLPWNMAEIFLVGILVSFIKIASLAKVALGPSFIFYTLFIVSLALTVTFLDRLQVWQWVRDGERKAMNENRNNGEQTNE</sequence>
<dbReference type="PANTHER" id="PTHR30462:SF3">
    <property type="entry name" value="INTERMEMBRANE TRANSPORT PROTEIN PQIA"/>
    <property type="match status" value="1"/>
</dbReference>
<dbReference type="Pfam" id="PF04403">
    <property type="entry name" value="PqiA"/>
    <property type="match status" value="1"/>
</dbReference>
<dbReference type="RefSeq" id="WP_142893451.1">
    <property type="nucleotide sequence ID" value="NZ_ML660163.1"/>
</dbReference>
<proteinExistence type="predicted"/>
<accession>A0A545UE85</accession>
<dbReference type="AlphaFoldDB" id="A0A545UE85"/>
<evidence type="ECO:0008006" key="10">
    <source>
        <dbReference type="Google" id="ProtNLM"/>
    </source>
</evidence>
<evidence type="ECO:0000256" key="7">
    <source>
        <dbReference type="SAM" id="Phobius"/>
    </source>
</evidence>
<evidence type="ECO:0000256" key="6">
    <source>
        <dbReference type="ARBA" id="ARBA00023136"/>
    </source>
</evidence>